<name>W2HFQ0_PHYNI</name>
<reference evidence="1" key="1">
    <citation type="submission" date="2013-11" db="EMBL/GenBank/DDBJ databases">
        <title>The Genome Sequence of Phytophthora parasitica CJ02B3.</title>
        <authorList>
            <consortium name="The Broad Institute Genomics Platform"/>
            <person name="Russ C."/>
            <person name="Tyler B."/>
            <person name="Panabieres F."/>
            <person name="Shan W."/>
            <person name="Tripathy S."/>
            <person name="Grunwald N."/>
            <person name="Machado M."/>
            <person name="Johnson C.S."/>
            <person name="Arredondo F."/>
            <person name="Hong C."/>
            <person name="Coffey M."/>
            <person name="Young S.K."/>
            <person name="Zeng Q."/>
            <person name="Gargeya S."/>
            <person name="Fitzgerald M."/>
            <person name="Abouelleil A."/>
            <person name="Alvarado L."/>
            <person name="Chapman S.B."/>
            <person name="Gainer-Dewar J."/>
            <person name="Goldberg J."/>
            <person name="Griggs A."/>
            <person name="Gujja S."/>
            <person name="Hansen M."/>
            <person name="Howarth C."/>
            <person name="Imamovic A."/>
            <person name="Ireland A."/>
            <person name="Larimer J."/>
            <person name="McCowan C."/>
            <person name="Murphy C."/>
            <person name="Pearson M."/>
            <person name="Poon T.W."/>
            <person name="Priest M."/>
            <person name="Roberts A."/>
            <person name="Saif S."/>
            <person name="Shea T."/>
            <person name="Sykes S."/>
            <person name="Wortman J."/>
            <person name="Nusbaum C."/>
            <person name="Birren B."/>
        </authorList>
    </citation>
    <scope>NUCLEOTIDE SEQUENCE [LARGE SCALE GENOMIC DNA]</scope>
    <source>
        <strain evidence="1">CJ02B3</strain>
    </source>
</reference>
<evidence type="ECO:0000313" key="1">
    <source>
        <dbReference type="EMBL" id="ETK93944.1"/>
    </source>
</evidence>
<organism evidence="1">
    <name type="scientific">Phytophthora nicotianae</name>
    <name type="common">Potato buckeye rot agent</name>
    <name type="synonym">Phytophthora parasitica</name>
    <dbReference type="NCBI Taxonomy" id="4792"/>
    <lineage>
        <taxon>Eukaryota</taxon>
        <taxon>Sar</taxon>
        <taxon>Stramenopiles</taxon>
        <taxon>Oomycota</taxon>
        <taxon>Peronosporomycetes</taxon>
        <taxon>Peronosporales</taxon>
        <taxon>Peronosporaceae</taxon>
        <taxon>Phytophthora</taxon>
    </lineage>
</organism>
<accession>W2HFQ0</accession>
<protein>
    <submittedName>
        <fullName evidence="1">Uncharacterized protein</fullName>
    </submittedName>
</protein>
<gene>
    <name evidence="1" type="ORF">L915_02940</name>
</gene>
<sequence length="34" mass="3447">MAPLLSRASTHWTSASCTAHAETARATLASASST</sequence>
<dbReference type="Proteomes" id="UP000053236">
    <property type="component" value="Unassembled WGS sequence"/>
</dbReference>
<dbReference type="EMBL" id="KI684781">
    <property type="protein sequence ID" value="ETK93944.1"/>
    <property type="molecule type" value="Genomic_DNA"/>
</dbReference>
<dbReference type="AlphaFoldDB" id="W2HFQ0"/>
<proteinExistence type="predicted"/>